<name>A0A9Q0KL93_9MAGN</name>
<protein>
    <submittedName>
        <fullName evidence="1">Uncharacterized protein</fullName>
    </submittedName>
</protein>
<proteinExistence type="predicted"/>
<gene>
    <name evidence="1" type="ORF">NE237_005390</name>
</gene>
<dbReference type="Proteomes" id="UP001141806">
    <property type="component" value="Unassembled WGS sequence"/>
</dbReference>
<evidence type="ECO:0000313" key="2">
    <source>
        <dbReference type="Proteomes" id="UP001141806"/>
    </source>
</evidence>
<reference evidence="1" key="1">
    <citation type="journal article" date="2023" name="Plant J.">
        <title>The genome of the king protea, Protea cynaroides.</title>
        <authorList>
            <person name="Chang J."/>
            <person name="Duong T.A."/>
            <person name="Schoeman C."/>
            <person name="Ma X."/>
            <person name="Roodt D."/>
            <person name="Barker N."/>
            <person name="Li Z."/>
            <person name="Van de Peer Y."/>
            <person name="Mizrachi E."/>
        </authorList>
    </citation>
    <scope>NUCLEOTIDE SEQUENCE</scope>
    <source>
        <tissue evidence="1">Young leaves</tissue>
    </source>
</reference>
<sequence>MATVKRTNCKGEFSDTRGVSLIASASRKQTVKGFPPASSSLAMVRGDDQVSSLAPTSCKDAPSSSKMKINWDDAFGIQERIPTPPPIPVHEAQASEGLKELFGDASFPIGSEELSFLTDTKDYIIWLTNDLAGADEMIKTLQRDFSEESGSKSH</sequence>
<evidence type="ECO:0000313" key="1">
    <source>
        <dbReference type="EMBL" id="KAJ4972291.1"/>
    </source>
</evidence>
<comment type="caution">
    <text evidence="1">The sequence shown here is derived from an EMBL/GenBank/DDBJ whole genome shotgun (WGS) entry which is preliminary data.</text>
</comment>
<dbReference type="EMBL" id="JAMYWD010000005">
    <property type="protein sequence ID" value="KAJ4972291.1"/>
    <property type="molecule type" value="Genomic_DNA"/>
</dbReference>
<organism evidence="1 2">
    <name type="scientific">Protea cynaroides</name>
    <dbReference type="NCBI Taxonomy" id="273540"/>
    <lineage>
        <taxon>Eukaryota</taxon>
        <taxon>Viridiplantae</taxon>
        <taxon>Streptophyta</taxon>
        <taxon>Embryophyta</taxon>
        <taxon>Tracheophyta</taxon>
        <taxon>Spermatophyta</taxon>
        <taxon>Magnoliopsida</taxon>
        <taxon>Proteales</taxon>
        <taxon>Proteaceae</taxon>
        <taxon>Protea</taxon>
    </lineage>
</organism>
<accession>A0A9Q0KL93</accession>
<keyword evidence="2" id="KW-1185">Reference proteome</keyword>
<dbReference type="AlphaFoldDB" id="A0A9Q0KL93"/>